<evidence type="ECO:0000256" key="1">
    <source>
        <dbReference type="SAM" id="Coils"/>
    </source>
</evidence>
<keyword evidence="1" id="KW-0175">Coiled coil</keyword>
<dbReference type="AlphaFoldDB" id="A0AAJ3FGJ5"/>
<dbReference type="Proteomes" id="UP001296580">
    <property type="component" value="Unassembled WGS sequence"/>
</dbReference>
<evidence type="ECO:0000313" key="3">
    <source>
        <dbReference type="Proteomes" id="UP001296580"/>
    </source>
</evidence>
<dbReference type="EMBL" id="JAAIRV010000054">
    <property type="protein sequence ID" value="NSI59968.1"/>
    <property type="molecule type" value="Genomic_DNA"/>
</dbReference>
<proteinExistence type="predicted"/>
<protein>
    <submittedName>
        <fullName evidence="2">Uncharacterized protein</fullName>
    </submittedName>
</protein>
<evidence type="ECO:0000313" key="2">
    <source>
        <dbReference type="EMBL" id="NSI59968.1"/>
    </source>
</evidence>
<organism evidence="2 3">
    <name type="scientific">Mediterraneibacter gnavus</name>
    <name type="common">Ruminococcus gnavus</name>
    <dbReference type="NCBI Taxonomy" id="33038"/>
    <lineage>
        <taxon>Bacteria</taxon>
        <taxon>Bacillati</taxon>
        <taxon>Bacillota</taxon>
        <taxon>Clostridia</taxon>
        <taxon>Lachnospirales</taxon>
        <taxon>Lachnospiraceae</taxon>
        <taxon>Mediterraneibacter</taxon>
    </lineage>
</organism>
<name>A0AAJ3FGJ5_MEDGN</name>
<dbReference type="RefSeq" id="WP_101878375.1">
    <property type="nucleotide sequence ID" value="NZ_JAAIMR010000053.1"/>
</dbReference>
<sequence>MQKYTWDSIRGQEFSVELKWAYKKVLEEKQEELEVLRIEEQELKNMVARAAVHWKLSSEFDKNLQTKTGEMYEGLGKALEKYEQYKQDGEKISRKKRLKSEIEWLKNQLK</sequence>
<gene>
    <name evidence="2" type="ORF">G4993_16510</name>
</gene>
<accession>A0AAJ3FGJ5</accession>
<feature type="coiled-coil region" evidence="1">
    <location>
        <begin position="19"/>
        <end position="46"/>
    </location>
</feature>
<comment type="caution">
    <text evidence="2">The sequence shown here is derived from an EMBL/GenBank/DDBJ whole genome shotgun (WGS) entry which is preliminary data.</text>
</comment>
<reference evidence="2" key="1">
    <citation type="journal article" date="2020" name="Cell Host Microbe">
        <title>Functional and Genomic Variation between Human-Derived Isolates of Lachnospiraceae Reveals Inter- and Intra-Species Diversity.</title>
        <authorList>
            <person name="Sorbara M.T."/>
            <person name="Littmann E.R."/>
            <person name="Fontana E."/>
            <person name="Moody T.U."/>
            <person name="Kohout C.E."/>
            <person name="Gjonbalaj M."/>
            <person name="Eaton V."/>
            <person name="Seok R."/>
            <person name="Leiner I.M."/>
            <person name="Pamer E.G."/>
        </authorList>
    </citation>
    <scope>NUCLEOTIDE SEQUENCE</scope>
    <source>
        <strain evidence="2">MSK.15.32</strain>
    </source>
</reference>
<reference evidence="2" key="2">
    <citation type="submission" date="2020-02" db="EMBL/GenBank/DDBJ databases">
        <authorList>
            <person name="Littmann E."/>
            <person name="Sorbara M."/>
        </authorList>
    </citation>
    <scope>NUCLEOTIDE SEQUENCE</scope>
    <source>
        <strain evidence="2">MSK.15.32</strain>
    </source>
</reference>